<dbReference type="EMBL" id="CZQE01000164">
    <property type="protein sequence ID" value="CUS44633.1"/>
    <property type="molecule type" value="Genomic_DNA"/>
</dbReference>
<sequence>MPGAPQAERWTTAARRYIGARQALDTIETAAIMGQGGAAPR</sequence>
<dbReference type="AlphaFoldDB" id="A0A160TJH6"/>
<accession>A0A160TJH6</accession>
<evidence type="ECO:0000313" key="1">
    <source>
        <dbReference type="EMBL" id="CUS44633.1"/>
    </source>
</evidence>
<name>A0A160TJH6_9ZZZZ</name>
<proteinExistence type="predicted"/>
<reference evidence="1" key="1">
    <citation type="submission" date="2015-10" db="EMBL/GenBank/DDBJ databases">
        <authorList>
            <person name="Gilbert D.G."/>
        </authorList>
    </citation>
    <scope>NUCLEOTIDE SEQUENCE</scope>
</reference>
<organism evidence="1">
    <name type="scientific">hydrothermal vent metagenome</name>
    <dbReference type="NCBI Taxonomy" id="652676"/>
    <lineage>
        <taxon>unclassified sequences</taxon>
        <taxon>metagenomes</taxon>
        <taxon>ecological metagenomes</taxon>
    </lineage>
</organism>
<protein>
    <submittedName>
        <fullName evidence="1">Uncharacterized protein</fullName>
    </submittedName>
</protein>
<gene>
    <name evidence="1" type="ORF">MGWOODY_Smn2937</name>
</gene>